<evidence type="ECO:0000313" key="3">
    <source>
        <dbReference type="Proteomes" id="UP001151760"/>
    </source>
</evidence>
<feature type="region of interest" description="Disordered" evidence="1">
    <location>
        <begin position="261"/>
        <end position="326"/>
    </location>
</feature>
<comment type="caution">
    <text evidence="2">The sequence shown here is derived from an EMBL/GenBank/DDBJ whole genome shotgun (WGS) entry which is preliminary data.</text>
</comment>
<organism evidence="2 3">
    <name type="scientific">Tanacetum coccineum</name>
    <dbReference type="NCBI Taxonomy" id="301880"/>
    <lineage>
        <taxon>Eukaryota</taxon>
        <taxon>Viridiplantae</taxon>
        <taxon>Streptophyta</taxon>
        <taxon>Embryophyta</taxon>
        <taxon>Tracheophyta</taxon>
        <taxon>Spermatophyta</taxon>
        <taxon>Magnoliopsida</taxon>
        <taxon>eudicotyledons</taxon>
        <taxon>Gunneridae</taxon>
        <taxon>Pentapetalae</taxon>
        <taxon>asterids</taxon>
        <taxon>campanulids</taxon>
        <taxon>Asterales</taxon>
        <taxon>Asteraceae</taxon>
        <taxon>Asteroideae</taxon>
        <taxon>Anthemideae</taxon>
        <taxon>Anthemidinae</taxon>
        <taxon>Tanacetum</taxon>
    </lineage>
</organism>
<name>A0ABQ4Y0A3_9ASTR</name>
<feature type="region of interest" description="Disordered" evidence="1">
    <location>
        <begin position="63"/>
        <end position="96"/>
    </location>
</feature>
<dbReference type="Proteomes" id="UP001151760">
    <property type="component" value="Unassembled WGS sequence"/>
</dbReference>
<protein>
    <recommendedName>
        <fullName evidence="4">Reverse transcriptase domain-containing protein</fullName>
    </recommendedName>
</protein>
<evidence type="ECO:0000256" key="1">
    <source>
        <dbReference type="SAM" id="MobiDB-lite"/>
    </source>
</evidence>
<evidence type="ECO:0008006" key="4">
    <source>
        <dbReference type="Google" id="ProtNLM"/>
    </source>
</evidence>
<accession>A0ABQ4Y0A3</accession>
<reference evidence="2" key="2">
    <citation type="submission" date="2022-01" db="EMBL/GenBank/DDBJ databases">
        <authorList>
            <person name="Yamashiro T."/>
            <person name="Shiraishi A."/>
            <person name="Satake H."/>
            <person name="Nakayama K."/>
        </authorList>
    </citation>
    <scope>NUCLEOTIDE SEQUENCE</scope>
</reference>
<dbReference type="EMBL" id="BQNB010009937">
    <property type="protein sequence ID" value="GJS70480.1"/>
    <property type="molecule type" value="Genomic_DNA"/>
</dbReference>
<feature type="compositionally biased region" description="Low complexity" evidence="1">
    <location>
        <begin position="68"/>
        <end position="96"/>
    </location>
</feature>
<evidence type="ECO:0000313" key="2">
    <source>
        <dbReference type="EMBL" id="GJS70480.1"/>
    </source>
</evidence>
<reference evidence="2" key="1">
    <citation type="journal article" date="2022" name="Int. J. Mol. Sci.">
        <title>Draft Genome of Tanacetum Coccineum: Genomic Comparison of Closely Related Tanacetum-Family Plants.</title>
        <authorList>
            <person name="Yamashiro T."/>
            <person name="Shiraishi A."/>
            <person name="Nakayama K."/>
            <person name="Satake H."/>
        </authorList>
    </citation>
    <scope>NUCLEOTIDE SEQUENCE</scope>
</reference>
<keyword evidence="3" id="KW-1185">Reference proteome</keyword>
<sequence>MSVTSSMNMIHVKFDEMIHKYKIRGAREDEEMLNAKVDNYDKGDEEVTDAARQIDQLIIGIPTPVQESPSTSTATTLPPPSVSTTPSVPQQITTPIPTLPTITDAQIITTTVSESNALSVVELKVAKIEKDVSKLKTINHSTEALAILKSQVPCVVDNYIGSKVGDTPTVDLEQGSEKSASEILKIKREQAEKQQTPKFTIKSTDKAALEEYDLKSAFYQSMHANKSCNRNHSNHRLYHALMEALIEDENAIDKGVSNTVKDHKRKHDDDEDPLAGPNQGKKTKRRRTKESESSKKPSSTKETSKGKALSKGSKTGKPPTPDPEWNKRQVVLDQPEQPWFNQMVSATKDPLTFNDLLATPIDFSKYVLNGLKIENLTQDILLGPAFNLLKGTCSSSIELKYNFQECFNALTGKLDWNNSEGDRYPFDLSKPLPLQGLLGHQTVAVDYFFNNDLEYLKTSDTEVTYTTYITKIKAARYEIKRIEDMVSKFSKHNVYSTKAILGVKSVKGNFVDLHLNDIEDMLLLAVQHKLFYLDGSVIADFIVEIKALEVVVSTGTLLLELSLFLLSWFLRTLHSLAKCPLLW</sequence>
<proteinExistence type="predicted"/>
<gene>
    <name evidence="2" type="ORF">Tco_0703321</name>
</gene>